<dbReference type="Proteomes" id="UP001296104">
    <property type="component" value="Unassembled WGS sequence"/>
</dbReference>
<feature type="transmembrane region" description="Helical" evidence="1">
    <location>
        <begin position="12"/>
        <end position="34"/>
    </location>
</feature>
<keyword evidence="3" id="KW-1185">Reference proteome</keyword>
<dbReference type="EMBL" id="CAVMBE010000164">
    <property type="protein sequence ID" value="CAK4034994.1"/>
    <property type="molecule type" value="Genomic_DNA"/>
</dbReference>
<dbReference type="AlphaFoldDB" id="A0AAI8Z9H8"/>
<accession>A0AAI8Z9H8</accession>
<comment type="caution">
    <text evidence="2">The sequence shown here is derived from an EMBL/GenBank/DDBJ whole genome shotgun (WGS) entry which is preliminary data.</text>
</comment>
<feature type="transmembrane region" description="Helical" evidence="1">
    <location>
        <begin position="46"/>
        <end position="65"/>
    </location>
</feature>
<keyword evidence="1" id="KW-0812">Transmembrane</keyword>
<organism evidence="2 3">
    <name type="scientific">Lecanosticta acicola</name>
    <dbReference type="NCBI Taxonomy" id="111012"/>
    <lineage>
        <taxon>Eukaryota</taxon>
        <taxon>Fungi</taxon>
        <taxon>Dikarya</taxon>
        <taxon>Ascomycota</taxon>
        <taxon>Pezizomycotina</taxon>
        <taxon>Dothideomycetes</taxon>
        <taxon>Dothideomycetidae</taxon>
        <taxon>Mycosphaerellales</taxon>
        <taxon>Mycosphaerellaceae</taxon>
        <taxon>Lecanosticta</taxon>
    </lineage>
</organism>
<evidence type="ECO:0000313" key="2">
    <source>
        <dbReference type="EMBL" id="CAK4034994.1"/>
    </source>
</evidence>
<protein>
    <submittedName>
        <fullName evidence="2">Uncharacterized protein</fullName>
    </submittedName>
</protein>
<sequence>MDDNDDLAMRRTFASLLAGPLLIAVINIAALFWCTLHPEERRRRQYSILASLVASVFLVIGAGILQPSSTAPHSVQTAICPLQPLALNFTQRLTTECTDFRASCPAMEELSNIAKKSYLAPSWSSMKEVEHKWGAKHAEQGAQQQPVQTPQEASLAAQLYFVQLYSNHSSAYSAHSWRVRRPRLEYELEQVTRLEVCLATPSPFRLQGVRNLPRLFATWLGCRLAADSHMEAYHALRQDILGFYRAVLQDSTDMGLGLVRWEKEHLTPLFHSVRAWRETLEGELLGRSKSDQYEDDVGDDGQRRQHLRLSFVTAVVYEGYIEGLLTWSQATKGRQLQLRREMESETDWKVLHFQDSDLRPELRSLDALRRTMDAADEMWDPRWRRGGSRQGEGSDGLENPLSKGGVWAWRCEEHVNGYFEREKTCPRLMAQNKGSSGGK</sequence>
<evidence type="ECO:0000313" key="3">
    <source>
        <dbReference type="Proteomes" id="UP001296104"/>
    </source>
</evidence>
<evidence type="ECO:0000256" key="1">
    <source>
        <dbReference type="SAM" id="Phobius"/>
    </source>
</evidence>
<keyword evidence="1" id="KW-0472">Membrane</keyword>
<reference evidence="2" key="1">
    <citation type="submission" date="2023-11" db="EMBL/GenBank/DDBJ databases">
        <authorList>
            <person name="Alioto T."/>
            <person name="Alioto T."/>
            <person name="Gomez Garrido J."/>
        </authorList>
    </citation>
    <scope>NUCLEOTIDE SEQUENCE</scope>
</reference>
<keyword evidence="1" id="KW-1133">Transmembrane helix</keyword>
<gene>
    <name evidence="2" type="ORF">LECACI_7A010152</name>
</gene>
<proteinExistence type="predicted"/>
<name>A0AAI8Z9H8_9PEZI</name>